<keyword evidence="3" id="KW-1185">Reference proteome</keyword>
<dbReference type="EMBL" id="JASPKY010000913">
    <property type="protein sequence ID" value="KAK9680304.1"/>
    <property type="molecule type" value="Genomic_DNA"/>
</dbReference>
<proteinExistence type="predicted"/>
<feature type="region of interest" description="Disordered" evidence="1">
    <location>
        <begin position="52"/>
        <end position="83"/>
    </location>
</feature>
<dbReference type="AlphaFoldDB" id="A0AAW1HUF1"/>
<gene>
    <name evidence="2" type="ORF">QE152_g39199</name>
</gene>
<name>A0AAW1HUF1_POPJA</name>
<comment type="caution">
    <text evidence="2">The sequence shown here is derived from an EMBL/GenBank/DDBJ whole genome shotgun (WGS) entry which is preliminary data.</text>
</comment>
<evidence type="ECO:0000313" key="3">
    <source>
        <dbReference type="Proteomes" id="UP001458880"/>
    </source>
</evidence>
<dbReference type="Proteomes" id="UP001458880">
    <property type="component" value="Unassembled WGS sequence"/>
</dbReference>
<accession>A0AAW1HUF1</accession>
<evidence type="ECO:0000313" key="2">
    <source>
        <dbReference type="EMBL" id="KAK9680304.1"/>
    </source>
</evidence>
<sequence length="83" mass="9509">MDSNFERFEKGERQINTPLRCYHEIYDEKKRVTKQTKLTKFFSKATTKTPALVDTPISLPPSPLPGPSTAFDCSDDKADDERQ</sequence>
<reference evidence="2 3" key="1">
    <citation type="journal article" date="2024" name="BMC Genomics">
        <title>De novo assembly and annotation of Popillia japonica's genome with initial clues to its potential as an invasive pest.</title>
        <authorList>
            <person name="Cucini C."/>
            <person name="Boschi S."/>
            <person name="Funari R."/>
            <person name="Cardaioli E."/>
            <person name="Iannotti N."/>
            <person name="Marturano G."/>
            <person name="Paoli F."/>
            <person name="Bruttini M."/>
            <person name="Carapelli A."/>
            <person name="Frati F."/>
            <person name="Nardi F."/>
        </authorList>
    </citation>
    <scope>NUCLEOTIDE SEQUENCE [LARGE SCALE GENOMIC DNA]</scope>
    <source>
        <strain evidence="2">DMR45628</strain>
    </source>
</reference>
<protein>
    <submittedName>
        <fullName evidence="2">Uncharacterized protein</fullName>
    </submittedName>
</protein>
<organism evidence="2 3">
    <name type="scientific">Popillia japonica</name>
    <name type="common">Japanese beetle</name>
    <dbReference type="NCBI Taxonomy" id="7064"/>
    <lineage>
        <taxon>Eukaryota</taxon>
        <taxon>Metazoa</taxon>
        <taxon>Ecdysozoa</taxon>
        <taxon>Arthropoda</taxon>
        <taxon>Hexapoda</taxon>
        <taxon>Insecta</taxon>
        <taxon>Pterygota</taxon>
        <taxon>Neoptera</taxon>
        <taxon>Endopterygota</taxon>
        <taxon>Coleoptera</taxon>
        <taxon>Polyphaga</taxon>
        <taxon>Scarabaeiformia</taxon>
        <taxon>Scarabaeidae</taxon>
        <taxon>Rutelinae</taxon>
        <taxon>Popillia</taxon>
    </lineage>
</organism>
<feature type="compositionally biased region" description="Basic and acidic residues" evidence="1">
    <location>
        <begin position="74"/>
        <end position="83"/>
    </location>
</feature>
<evidence type="ECO:0000256" key="1">
    <source>
        <dbReference type="SAM" id="MobiDB-lite"/>
    </source>
</evidence>